<evidence type="ECO:0000313" key="2">
    <source>
        <dbReference type="EMBL" id="KOF80894.1"/>
    </source>
</evidence>
<organism evidence="2">
    <name type="scientific">Octopus bimaculoides</name>
    <name type="common">California two-spotted octopus</name>
    <dbReference type="NCBI Taxonomy" id="37653"/>
    <lineage>
        <taxon>Eukaryota</taxon>
        <taxon>Metazoa</taxon>
        <taxon>Spiralia</taxon>
        <taxon>Lophotrochozoa</taxon>
        <taxon>Mollusca</taxon>
        <taxon>Cephalopoda</taxon>
        <taxon>Coleoidea</taxon>
        <taxon>Octopodiformes</taxon>
        <taxon>Octopoda</taxon>
        <taxon>Incirrata</taxon>
        <taxon>Octopodidae</taxon>
        <taxon>Octopus</taxon>
    </lineage>
</organism>
<evidence type="ECO:0000256" key="1">
    <source>
        <dbReference type="SAM" id="Phobius"/>
    </source>
</evidence>
<feature type="transmembrane region" description="Helical" evidence="1">
    <location>
        <begin position="25"/>
        <end position="46"/>
    </location>
</feature>
<sequence>MIAIYSHLVSYIVLHHLRDLSRSMWLLLFLSNALWATGFAFSWWTLYHNVVFSML</sequence>
<name>A0A0L8GVN3_OCTBM</name>
<keyword evidence="1" id="KW-0472">Membrane</keyword>
<keyword evidence="1" id="KW-0812">Transmembrane</keyword>
<gene>
    <name evidence="2" type="ORF">OCBIM_22027268mg</name>
</gene>
<keyword evidence="1" id="KW-1133">Transmembrane helix</keyword>
<dbReference type="AlphaFoldDB" id="A0A0L8GVN3"/>
<dbReference type="EMBL" id="KQ420240">
    <property type="protein sequence ID" value="KOF80894.1"/>
    <property type="molecule type" value="Genomic_DNA"/>
</dbReference>
<accession>A0A0L8GVN3</accession>
<protein>
    <submittedName>
        <fullName evidence="2">Uncharacterized protein</fullName>
    </submittedName>
</protein>
<proteinExistence type="predicted"/>
<reference evidence="2" key="1">
    <citation type="submission" date="2015-07" db="EMBL/GenBank/DDBJ databases">
        <title>MeaNS - Measles Nucleotide Surveillance Program.</title>
        <authorList>
            <person name="Tran T."/>
            <person name="Druce J."/>
        </authorList>
    </citation>
    <scope>NUCLEOTIDE SEQUENCE</scope>
    <source>
        <strain evidence="2">UCB-OBI-ISO-001</strain>
        <tissue evidence="2">Gonad</tissue>
    </source>
</reference>